<gene>
    <name evidence="2" type="ORF">DFL_002487</name>
</gene>
<name>A0A437AB21_ARTFL</name>
<dbReference type="Proteomes" id="UP000283090">
    <property type="component" value="Unassembled WGS sequence"/>
</dbReference>
<keyword evidence="3" id="KW-1185">Reference proteome</keyword>
<dbReference type="RefSeq" id="XP_067493842.1">
    <property type="nucleotide sequence ID" value="XM_067631280.1"/>
</dbReference>
<evidence type="ECO:0000313" key="3">
    <source>
        <dbReference type="Proteomes" id="UP000283090"/>
    </source>
</evidence>
<evidence type="ECO:0000313" key="2">
    <source>
        <dbReference type="EMBL" id="RVD88298.1"/>
    </source>
</evidence>
<comment type="caution">
    <text evidence="2">The sequence shown here is derived from an EMBL/GenBank/DDBJ whole genome shotgun (WGS) entry which is preliminary data.</text>
</comment>
<dbReference type="OrthoDB" id="5304935at2759"/>
<proteinExistence type="predicted"/>
<accession>A0A437AB21</accession>
<evidence type="ECO:0000256" key="1">
    <source>
        <dbReference type="SAM" id="MobiDB-lite"/>
    </source>
</evidence>
<dbReference type="AlphaFoldDB" id="A0A437AB21"/>
<feature type="region of interest" description="Disordered" evidence="1">
    <location>
        <begin position="1"/>
        <end position="28"/>
    </location>
</feature>
<sequence>MGGRSWLGVKRRKEAAAGVRPETETDVYLEDQNTEEIEIAPTKVQLSEGNQGFRVRRLGDSNGPTNADYQNLRAANEADSISGPLDLLASRQGQEFNTRISKNINDLNLAEGATGLDGLRGMVRELQQKYLPLNFPALSGSQGHGRPEIQIPVARYPRIQEGKIQVPPLAQVYKITLMHLGNNHQSFSEI</sequence>
<organism evidence="2 3">
    <name type="scientific">Arthrobotrys flagrans</name>
    <name type="common">Nematode-trapping fungus</name>
    <name type="synonym">Trichothecium flagrans</name>
    <dbReference type="NCBI Taxonomy" id="97331"/>
    <lineage>
        <taxon>Eukaryota</taxon>
        <taxon>Fungi</taxon>
        <taxon>Dikarya</taxon>
        <taxon>Ascomycota</taxon>
        <taxon>Pezizomycotina</taxon>
        <taxon>Orbiliomycetes</taxon>
        <taxon>Orbiliales</taxon>
        <taxon>Orbiliaceae</taxon>
        <taxon>Arthrobotrys</taxon>
    </lineage>
</organism>
<dbReference type="GeneID" id="93584798"/>
<dbReference type="EMBL" id="SAEB01000003">
    <property type="protein sequence ID" value="RVD88298.1"/>
    <property type="molecule type" value="Genomic_DNA"/>
</dbReference>
<reference evidence="2 3" key="1">
    <citation type="submission" date="2019-01" db="EMBL/GenBank/DDBJ databases">
        <title>Intercellular communication is required for trap formation in the nematode-trapping fungus Duddingtonia flagrans.</title>
        <authorList>
            <person name="Youssar L."/>
            <person name="Wernet V."/>
            <person name="Hensel N."/>
            <person name="Hildebrandt H.-G."/>
            <person name="Fischer R."/>
        </authorList>
    </citation>
    <scope>NUCLEOTIDE SEQUENCE [LARGE SCALE GENOMIC DNA]</scope>
    <source>
        <strain evidence="2 3">CBS H-5679</strain>
    </source>
</reference>
<dbReference type="VEuPathDB" id="FungiDB:DFL_002487"/>
<protein>
    <submittedName>
        <fullName evidence="2">Uncharacterized protein</fullName>
    </submittedName>
</protein>